<dbReference type="RefSeq" id="WP_078713866.1">
    <property type="nucleotide sequence ID" value="NZ_FUYG01000003.1"/>
</dbReference>
<dbReference type="InterPro" id="IPR017441">
    <property type="entry name" value="Protein_kinase_ATP_BS"/>
</dbReference>
<proteinExistence type="predicted"/>
<protein>
    <recommendedName>
        <fullName evidence="1">non-specific serine/threonine protein kinase</fullName>
        <ecNumber evidence="1">2.7.11.1</ecNumber>
    </recommendedName>
</protein>
<dbReference type="SUPFAM" id="SSF56112">
    <property type="entry name" value="Protein kinase-like (PK-like)"/>
    <property type="match status" value="1"/>
</dbReference>
<dbReference type="EC" id="2.7.11.1" evidence="1"/>
<keyword evidence="5 11" id="KW-0418">Kinase</keyword>
<feature type="transmembrane region" description="Helical" evidence="9">
    <location>
        <begin position="361"/>
        <end position="387"/>
    </location>
</feature>
<keyword evidence="9" id="KW-0472">Membrane</keyword>
<feature type="domain" description="Protein kinase" evidence="10">
    <location>
        <begin position="15"/>
        <end position="275"/>
    </location>
</feature>
<evidence type="ECO:0000259" key="10">
    <source>
        <dbReference type="PROSITE" id="PS50011"/>
    </source>
</evidence>
<evidence type="ECO:0000313" key="11">
    <source>
        <dbReference type="EMBL" id="SKA91006.1"/>
    </source>
</evidence>
<keyword evidence="9" id="KW-1133">Transmembrane helix</keyword>
<dbReference type="PROSITE" id="PS00108">
    <property type="entry name" value="PROTEIN_KINASE_ST"/>
    <property type="match status" value="1"/>
</dbReference>
<evidence type="ECO:0000256" key="5">
    <source>
        <dbReference type="ARBA" id="ARBA00022777"/>
    </source>
</evidence>
<dbReference type="Gene3D" id="1.10.510.10">
    <property type="entry name" value="Transferase(Phosphotransferase) domain 1"/>
    <property type="match status" value="1"/>
</dbReference>
<keyword evidence="3" id="KW-0808">Transferase</keyword>
<evidence type="ECO:0000256" key="4">
    <source>
        <dbReference type="ARBA" id="ARBA00022741"/>
    </source>
</evidence>
<dbReference type="InterPro" id="IPR011009">
    <property type="entry name" value="Kinase-like_dom_sf"/>
</dbReference>
<dbReference type="PROSITE" id="PS00107">
    <property type="entry name" value="PROTEIN_KINASE_ATP"/>
    <property type="match status" value="1"/>
</dbReference>
<evidence type="ECO:0000256" key="1">
    <source>
        <dbReference type="ARBA" id="ARBA00012513"/>
    </source>
</evidence>
<evidence type="ECO:0000256" key="2">
    <source>
        <dbReference type="ARBA" id="ARBA00022527"/>
    </source>
</evidence>
<dbReference type="PANTHER" id="PTHR43289">
    <property type="entry name" value="MITOGEN-ACTIVATED PROTEIN KINASE KINASE KINASE 20-RELATED"/>
    <property type="match status" value="1"/>
</dbReference>
<gene>
    <name evidence="11" type="ORF">SAMN06295879_1411</name>
</gene>
<name>A0A1T4XN73_9MICO</name>
<keyword evidence="9" id="KW-0812">Transmembrane</keyword>
<feature type="region of interest" description="Disordered" evidence="8">
    <location>
        <begin position="311"/>
        <end position="340"/>
    </location>
</feature>
<dbReference type="InterPro" id="IPR008271">
    <property type="entry name" value="Ser/Thr_kinase_AS"/>
</dbReference>
<dbReference type="Pfam" id="PF00069">
    <property type="entry name" value="Pkinase"/>
    <property type="match status" value="1"/>
</dbReference>
<accession>A0A1T4XN73</accession>
<dbReference type="EMBL" id="FUYG01000003">
    <property type="protein sequence ID" value="SKA91006.1"/>
    <property type="molecule type" value="Genomic_DNA"/>
</dbReference>
<reference evidence="12" key="1">
    <citation type="submission" date="2017-02" db="EMBL/GenBank/DDBJ databases">
        <authorList>
            <person name="Varghese N."/>
            <person name="Submissions S."/>
        </authorList>
    </citation>
    <scope>NUCLEOTIDE SEQUENCE [LARGE SCALE GENOMIC DNA]</scope>
    <source>
        <strain evidence="12">VKM Ac-2052</strain>
    </source>
</reference>
<keyword evidence="2 11" id="KW-0723">Serine/threonine-protein kinase</keyword>
<evidence type="ECO:0000256" key="6">
    <source>
        <dbReference type="ARBA" id="ARBA00022840"/>
    </source>
</evidence>
<evidence type="ECO:0000313" key="12">
    <source>
        <dbReference type="Proteomes" id="UP000189735"/>
    </source>
</evidence>
<evidence type="ECO:0000256" key="9">
    <source>
        <dbReference type="SAM" id="Phobius"/>
    </source>
</evidence>
<evidence type="ECO:0000256" key="7">
    <source>
        <dbReference type="PROSITE-ProRule" id="PRU10141"/>
    </source>
</evidence>
<dbReference type="InterPro" id="IPR000719">
    <property type="entry name" value="Prot_kinase_dom"/>
</dbReference>
<dbReference type="Gene3D" id="3.30.200.20">
    <property type="entry name" value="Phosphorylase Kinase, domain 1"/>
    <property type="match status" value="1"/>
</dbReference>
<dbReference type="GO" id="GO:0004674">
    <property type="term" value="F:protein serine/threonine kinase activity"/>
    <property type="evidence" value="ECO:0007669"/>
    <property type="project" value="UniProtKB-KW"/>
</dbReference>
<evidence type="ECO:0000256" key="3">
    <source>
        <dbReference type="ARBA" id="ARBA00022679"/>
    </source>
</evidence>
<dbReference type="PROSITE" id="PS50011">
    <property type="entry name" value="PROTEIN_KINASE_DOM"/>
    <property type="match status" value="1"/>
</dbReference>
<keyword evidence="6 7" id="KW-0067">ATP-binding</keyword>
<dbReference type="AlphaFoldDB" id="A0A1T4XN73"/>
<dbReference type="Proteomes" id="UP000189735">
    <property type="component" value="Unassembled WGS sequence"/>
</dbReference>
<organism evidence="11 12">
    <name type="scientific">Agreia bicolorata</name>
    <dbReference type="NCBI Taxonomy" id="110935"/>
    <lineage>
        <taxon>Bacteria</taxon>
        <taxon>Bacillati</taxon>
        <taxon>Actinomycetota</taxon>
        <taxon>Actinomycetes</taxon>
        <taxon>Micrococcales</taxon>
        <taxon>Microbacteriaceae</taxon>
        <taxon>Agreia</taxon>
    </lineage>
</organism>
<dbReference type="PANTHER" id="PTHR43289:SF6">
    <property type="entry name" value="SERINE_THREONINE-PROTEIN KINASE NEKL-3"/>
    <property type="match status" value="1"/>
</dbReference>
<dbReference type="GO" id="GO:0005524">
    <property type="term" value="F:ATP binding"/>
    <property type="evidence" value="ECO:0007669"/>
    <property type="project" value="UniProtKB-UniRule"/>
</dbReference>
<keyword evidence="4 7" id="KW-0547">Nucleotide-binding</keyword>
<sequence length="475" mass="50096">MARRLPSQPPVLAGYTHLRALGKGGFADVFLYEQALPRADVAVKVLLPGVASNSVRAMFLSEANLMSQLATHPSVVTVHAASIAPDGRPYLVMEYCPSSFGTRYKTERIPLAEVLTAGVKIGSALESAHRLGFLHRDIKPSNILITQYNHPVLADFGIAATVAEADRDEAEGMSVPWSAPEVLQSETRGTVRSEVWSLAATLYSMLAGRSPFEYPGKSNTRDDLQRRIVGRDRVPPTGRPDVPAELERLLASCMSKSPAARPASVLEVVRGLQLIESTLSLPQTSADISNEAFPRASQRAATAAPLTKAAQGGVSVRGAGEARARHRGRRGDTVRDSTDSSVTVIRQATAARAQPLRKPGVIAAVIGSAVVLVAAVVAAIVLVLGALNTSIPNVSDIRASADAGTIVFSWRDPGLADGDLYVIRSADGSTSTQSANEFTVQAEPQVPECITVRVSRDGRLGDPSAEKCASAGDGG</sequence>
<feature type="binding site" evidence="7">
    <location>
        <position position="44"/>
    </location>
    <ligand>
        <name>ATP</name>
        <dbReference type="ChEBI" id="CHEBI:30616"/>
    </ligand>
</feature>
<dbReference type="CDD" id="cd14014">
    <property type="entry name" value="STKc_PknB_like"/>
    <property type="match status" value="1"/>
</dbReference>
<evidence type="ECO:0000256" key="8">
    <source>
        <dbReference type="SAM" id="MobiDB-lite"/>
    </source>
</evidence>
<dbReference type="SMART" id="SM00220">
    <property type="entry name" value="S_TKc"/>
    <property type="match status" value="1"/>
</dbReference>